<evidence type="ECO:0000313" key="3">
    <source>
        <dbReference type="EMBL" id="KAL3757920.1"/>
    </source>
</evidence>
<dbReference type="InterPro" id="IPR051205">
    <property type="entry name" value="UbiH/COQ6_monooxygenase"/>
</dbReference>
<dbReference type="Gene3D" id="3.50.50.60">
    <property type="entry name" value="FAD/NAD(P)-binding domain"/>
    <property type="match status" value="2"/>
</dbReference>
<feature type="region of interest" description="Disordered" evidence="1">
    <location>
        <begin position="142"/>
        <end position="170"/>
    </location>
</feature>
<evidence type="ECO:0000259" key="2">
    <source>
        <dbReference type="Pfam" id="PF01494"/>
    </source>
</evidence>
<dbReference type="PANTHER" id="PTHR43876:SF7">
    <property type="entry name" value="UBIQUINONE BIOSYNTHESIS MONOOXYGENASE COQ6, MITOCHONDRIAL"/>
    <property type="match status" value="1"/>
</dbReference>
<evidence type="ECO:0000313" key="4">
    <source>
        <dbReference type="Proteomes" id="UP001530293"/>
    </source>
</evidence>
<protein>
    <recommendedName>
        <fullName evidence="2">FAD-binding domain-containing protein</fullName>
    </recommendedName>
</protein>
<dbReference type="PANTHER" id="PTHR43876">
    <property type="entry name" value="UBIQUINONE BIOSYNTHESIS MONOOXYGENASE COQ6, MITOCHONDRIAL"/>
    <property type="match status" value="1"/>
</dbReference>
<gene>
    <name evidence="3" type="ORF">ACHAWU_002840</name>
</gene>
<accession>A0ABD3MBL9</accession>
<proteinExistence type="predicted"/>
<organism evidence="3 4">
    <name type="scientific">Discostella pseudostelligera</name>
    <dbReference type="NCBI Taxonomy" id="259834"/>
    <lineage>
        <taxon>Eukaryota</taxon>
        <taxon>Sar</taxon>
        <taxon>Stramenopiles</taxon>
        <taxon>Ochrophyta</taxon>
        <taxon>Bacillariophyta</taxon>
        <taxon>Coscinodiscophyceae</taxon>
        <taxon>Thalassiosirophycidae</taxon>
        <taxon>Stephanodiscales</taxon>
        <taxon>Stephanodiscaceae</taxon>
        <taxon>Discostella</taxon>
    </lineage>
</organism>
<dbReference type="EMBL" id="JALLBG020000247">
    <property type="protein sequence ID" value="KAL3757920.1"/>
    <property type="molecule type" value="Genomic_DNA"/>
</dbReference>
<keyword evidence="4" id="KW-1185">Reference proteome</keyword>
<dbReference type="SUPFAM" id="SSF51905">
    <property type="entry name" value="FAD/NAD(P)-binding domain"/>
    <property type="match status" value="1"/>
</dbReference>
<feature type="compositionally biased region" description="Low complexity" evidence="1">
    <location>
        <begin position="150"/>
        <end position="161"/>
    </location>
</feature>
<dbReference type="Proteomes" id="UP001530293">
    <property type="component" value="Unassembled WGS sequence"/>
</dbReference>
<evidence type="ECO:0000256" key="1">
    <source>
        <dbReference type="SAM" id="MobiDB-lite"/>
    </source>
</evidence>
<sequence>MARAMSVASIRLEVASRTSPHHHVHNISSNVAASSLLFGMSNRQQQSMTTNNVCRCYLSTAATATAATTTHHRSFSSPSIKQHQHYDIIIAGGGAVGSVLARLLLDDNFGSTGYIKNTGTTRRRRPLRLALVEARISPPTLKDLIAKNNSQTTQSSSSSSSPPDPRAYALSPTSLSYLGSNILQSLGQHNRVGKYDNMQIWEHDGPAQLHFVGEDLCKAIQDGRLVDLNALVGRSLDESCNGNGNSKTAKQRPWLGAVIEDAPLVSSLWDELRRDTRIDLVDNVQLTSIDTPSPQEVGNVIPPPPVQLSFTRRRSNKKNGKEGSDNVIQEDEETTCTITSNLLVAADGANSFVRRTVGNFPMTTHSYGRKAVTCTVQLEYGMKQTAYQRFLPHGPIALLPVRNGNVDEHGGEGGECSPKYANVVWSTTPTEANYLMSLSPSEFLSTLNHHLRQGPNINPSILPNNNNMIPFNIPLISTLAHEVDSLLRTANSAITMGTWTESPSRNYFRLPPKSIKVVSPIMGFDLGMSHVSEYTSPRVALVGDAAHTMHPMAGQGLNLGFDDVSSLAKLIKEAIDAGMDVGGTSLFLDRYNQERLMKGWGIVGGVHGLHELFECSSSSGSDLHGIMKDVSSGDGTSVRGLRNLIGYSRSLGMNVVNGLPMLRQTLAEVAAGATPPFVK</sequence>
<dbReference type="Pfam" id="PF01494">
    <property type="entry name" value="FAD_binding_3"/>
    <property type="match status" value="2"/>
</dbReference>
<feature type="domain" description="FAD-binding" evidence="2">
    <location>
        <begin position="529"/>
        <end position="603"/>
    </location>
</feature>
<dbReference type="AlphaFoldDB" id="A0ABD3MBL9"/>
<dbReference type="InterPro" id="IPR002938">
    <property type="entry name" value="FAD-bd"/>
</dbReference>
<reference evidence="3 4" key="1">
    <citation type="submission" date="2024-10" db="EMBL/GenBank/DDBJ databases">
        <title>Updated reference genomes for cyclostephanoid diatoms.</title>
        <authorList>
            <person name="Roberts W.R."/>
            <person name="Alverson A.J."/>
        </authorList>
    </citation>
    <scope>NUCLEOTIDE SEQUENCE [LARGE SCALE GENOMIC DNA]</scope>
    <source>
        <strain evidence="3 4">AJA232-27</strain>
    </source>
</reference>
<name>A0ABD3MBL9_9STRA</name>
<comment type="caution">
    <text evidence="3">The sequence shown here is derived from an EMBL/GenBank/DDBJ whole genome shotgun (WGS) entry which is preliminary data.</text>
</comment>
<feature type="domain" description="FAD-binding" evidence="2">
    <location>
        <begin position="312"/>
        <end position="403"/>
    </location>
</feature>
<dbReference type="InterPro" id="IPR036188">
    <property type="entry name" value="FAD/NAD-bd_sf"/>
</dbReference>